<gene>
    <name evidence="3" type="ORF">L332_10045</name>
</gene>
<feature type="domain" description="Activator of Hsp90 ATPase homologue 1/2-like C-terminal" evidence="2">
    <location>
        <begin position="24"/>
        <end position="145"/>
    </location>
</feature>
<evidence type="ECO:0000259" key="2">
    <source>
        <dbReference type="Pfam" id="PF08327"/>
    </source>
</evidence>
<sequence>MGEQLRIPDDIEHAEVIGFVEMTTDALWPLWTTAEGLERWWWPMFDDTRYEIDGREGGSYRIQTGDGGFGVQGRYLQLDEGERIAQSWIWLSGDDQGAREELVTIDFAEVEGGVRIVVRQTAPIDEVDDFQQGWQDCLTRLEELVDD</sequence>
<evidence type="ECO:0000313" key="4">
    <source>
        <dbReference type="Proteomes" id="UP000016462"/>
    </source>
</evidence>
<dbReference type="SUPFAM" id="SSF55961">
    <property type="entry name" value="Bet v1-like"/>
    <property type="match status" value="1"/>
</dbReference>
<dbReference type="EMBL" id="ASHR01000014">
    <property type="protein sequence ID" value="ERG64787.1"/>
    <property type="molecule type" value="Genomic_DNA"/>
</dbReference>
<comment type="similarity">
    <text evidence="1">Belongs to the AHA1 family.</text>
</comment>
<organism evidence="3 4">
    <name type="scientific">Agrococcus pavilionensis RW1</name>
    <dbReference type="NCBI Taxonomy" id="1330458"/>
    <lineage>
        <taxon>Bacteria</taxon>
        <taxon>Bacillati</taxon>
        <taxon>Actinomycetota</taxon>
        <taxon>Actinomycetes</taxon>
        <taxon>Micrococcales</taxon>
        <taxon>Microbacteriaceae</taxon>
        <taxon>Agrococcus</taxon>
    </lineage>
</organism>
<dbReference type="InterPro" id="IPR023393">
    <property type="entry name" value="START-like_dom_sf"/>
</dbReference>
<accession>U1LRU6</accession>
<dbReference type="InterPro" id="IPR013538">
    <property type="entry name" value="ASHA1/2-like_C"/>
</dbReference>
<keyword evidence="4" id="KW-1185">Reference proteome</keyword>
<dbReference type="RefSeq" id="WP_021009805.1">
    <property type="nucleotide sequence ID" value="NZ_ASHR01000014.1"/>
</dbReference>
<protein>
    <recommendedName>
        <fullName evidence="2">Activator of Hsp90 ATPase homologue 1/2-like C-terminal domain-containing protein</fullName>
    </recommendedName>
</protein>
<evidence type="ECO:0000256" key="1">
    <source>
        <dbReference type="ARBA" id="ARBA00006817"/>
    </source>
</evidence>
<dbReference type="Pfam" id="PF08327">
    <property type="entry name" value="AHSA1"/>
    <property type="match status" value="1"/>
</dbReference>
<name>U1LRU6_9MICO</name>
<dbReference type="CDD" id="cd07814">
    <property type="entry name" value="SRPBCC_CalC_Aha1-like"/>
    <property type="match status" value="1"/>
</dbReference>
<proteinExistence type="inferred from homology"/>
<dbReference type="OrthoDB" id="8755073at2"/>
<dbReference type="AlphaFoldDB" id="U1LRU6"/>
<comment type="caution">
    <text evidence="3">The sequence shown here is derived from an EMBL/GenBank/DDBJ whole genome shotgun (WGS) entry which is preliminary data.</text>
</comment>
<dbReference type="Gene3D" id="3.30.530.20">
    <property type="match status" value="1"/>
</dbReference>
<dbReference type="Proteomes" id="UP000016462">
    <property type="component" value="Unassembled WGS sequence"/>
</dbReference>
<evidence type="ECO:0000313" key="3">
    <source>
        <dbReference type="EMBL" id="ERG64787.1"/>
    </source>
</evidence>
<reference evidence="3 4" key="1">
    <citation type="journal article" date="2013" name="Genome Announc.">
        <title>First draft genome sequence from a member of the genus agrococcus, isolated from modern microbialites.</title>
        <authorList>
            <person name="White R.A.III."/>
            <person name="Grassa C.J."/>
            <person name="Suttle C.A."/>
        </authorList>
    </citation>
    <scope>NUCLEOTIDE SEQUENCE [LARGE SCALE GENOMIC DNA]</scope>
    <source>
        <strain evidence="3 4">RW1</strain>
    </source>
</reference>